<dbReference type="AlphaFoldDB" id="A0A392M6Q2"/>
<name>A0A392M6Q2_9FABA</name>
<sequence length="104" mass="11600">MSVIYAAKGLSNTKLEDLQEIVTLMLVFAKVIRQSFKEAMNQNDTLISPAAPSAAYKIGEKKNDPLVKLLSHTSEYVNLTNRVRLILQLLLLNFIGGYDVFVIS</sequence>
<keyword evidence="2" id="KW-1185">Reference proteome</keyword>
<evidence type="ECO:0000313" key="2">
    <source>
        <dbReference type="Proteomes" id="UP000265520"/>
    </source>
</evidence>
<keyword evidence="1" id="KW-0808">Transferase</keyword>
<reference evidence="1 2" key="1">
    <citation type="journal article" date="2018" name="Front. Plant Sci.">
        <title>Red Clover (Trifolium pratense) and Zigzag Clover (T. medium) - A Picture of Genomic Similarities and Differences.</title>
        <authorList>
            <person name="Dluhosova J."/>
            <person name="Istvanek J."/>
            <person name="Nedelnik J."/>
            <person name="Repkova J."/>
        </authorList>
    </citation>
    <scope>NUCLEOTIDE SEQUENCE [LARGE SCALE GENOMIC DNA]</scope>
    <source>
        <strain evidence="2">cv. 10/8</strain>
        <tissue evidence="1">Leaf</tissue>
    </source>
</reference>
<comment type="caution">
    <text evidence="1">The sequence shown here is derived from an EMBL/GenBank/DDBJ whole genome shotgun (WGS) entry which is preliminary data.</text>
</comment>
<proteinExistence type="predicted"/>
<evidence type="ECO:0000313" key="1">
    <source>
        <dbReference type="EMBL" id="MCH82793.1"/>
    </source>
</evidence>
<dbReference type="Proteomes" id="UP000265520">
    <property type="component" value="Unassembled WGS sequence"/>
</dbReference>
<dbReference type="EMBL" id="LXQA010004196">
    <property type="protein sequence ID" value="MCH82793.1"/>
    <property type="molecule type" value="Genomic_DNA"/>
</dbReference>
<gene>
    <name evidence="1" type="ORF">A2U01_0003605</name>
</gene>
<accession>A0A392M6Q2</accession>
<dbReference type="GO" id="GO:0016740">
    <property type="term" value="F:transferase activity"/>
    <property type="evidence" value="ECO:0007669"/>
    <property type="project" value="UniProtKB-KW"/>
</dbReference>
<protein>
    <submittedName>
        <fullName evidence="1">Glutamyl-tRNA(Gln) amidotransferase subunit A chloroplastic/mitochondrial-like</fullName>
    </submittedName>
</protein>
<organism evidence="1 2">
    <name type="scientific">Trifolium medium</name>
    <dbReference type="NCBI Taxonomy" id="97028"/>
    <lineage>
        <taxon>Eukaryota</taxon>
        <taxon>Viridiplantae</taxon>
        <taxon>Streptophyta</taxon>
        <taxon>Embryophyta</taxon>
        <taxon>Tracheophyta</taxon>
        <taxon>Spermatophyta</taxon>
        <taxon>Magnoliopsida</taxon>
        <taxon>eudicotyledons</taxon>
        <taxon>Gunneridae</taxon>
        <taxon>Pentapetalae</taxon>
        <taxon>rosids</taxon>
        <taxon>fabids</taxon>
        <taxon>Fabales</taxon>
        <taxon>Fabaceae</taxon>
        <taxon>Papilionoideae</taxon>
        <taxon>50 kb inversion clade</taxon>
        <taxon>NPAAA clade</taxon>
        <taxon>Hologalegina</taxon>
        <taxon>IRL clade</taxon>
        <taxon>Trifolieae</taxon>
        <taxon>Trifolium</taxon>
    </lineage>
</organism>